<evidence type="ECO:0000313" key="3">
    <source>
        <dbReference type="EMBL" id="PLW13365.1"/>
    </source>
</evidence>
<dbReference type="STRING" id="200324.A0A2N5SJE6"/>
<evidence type="ECO:0000256" key="2">
    <source>
        <dbReference type="SAM" id="SignalP"/>
    </source>
</evidence>
<evidence type="ECO:0000313" key="7">
    <source>
        <dbReference type="Proteomes" id="UP000235388"/>
    </source>
</evidence>
<dbReference type="EMBL" id="PGCJ01000137">
    <property type="protein sequence ID" value="PLW44445.1"/>
    <property type="molecule type" value="Genomic_DNA"/>
</dbReference>
<dbReference type="EMBL" id="PGCI01000615">
    <property type="protein sequence ID" value="PLW24112.1"/>
    <property type="molecule type" value="Genomic_DNA"/>
</dbReference>
<dbReference type="OrthoDB" id="3362246at2759"/>
<organism evidence="3 7">
    <name type="scientific">Puccinia coronata f. sp. avenae</name>
    <dbReference type="NCBI Taxonomy" id="200324"/>
    <lineage>
        <taxon>Eukaryota</taxon>
        <taxon>Fungi</taxon>
        <taxon>Dikarya</taxon>
        <taxon>Basidiomycota</taxon>
        <taxon>Pucciniomycotina</taxon>
        <taxon>Pucciniomycetes</taxon>
        <taxon>Pucciniales</taxon>
        <taxon>Pucciniaceae</taxon>
        <taxon>Puccinia</taxon>
    </lineage>
</organism>
<dbReference type="EMBL" id="PGCJ01000952">
    <property type="protein sequence ID" value="PLW13365.1"/>
    <property type="molecule type" value="Genomic_DNA"/>
</dbReference>
<dbReference type="PANTHER" id="PTHR37487">
    <property type="entry name" value="CHROMOSOME 1, WHOLE GENOME SHOTGUN SEQUENCE"/>
    <property type="match status" value="1"/>
</dbReference>
<dbReference type="Proteomes" id="UP000235388">
    <property type="component" value="Unassembled WGS sequence"/>
</dbReference>
<dbReference type="EMBL" id="PGCI01000136">
    <property type="protein sequence ID" value="PLW37890.1"/>
    <property type="molecule type" value="Genomic_DNA"/>
</dbReference>
<feature type="chain" id="PRO_5015083544" evidence="2">
    <location>
        <begin position="18"/>
        <end position="239"/>
    </location>
</feature>
<keyword evidence="7" id="KW-1185">Reference proteome</keyword>
<comment type="caution">
    <text evidence="3">The sequence shown here is derived from an EMBL/GenBank/DDBJ whole genome shotgun (WGS) entry which is preliminary data.</text>
</comment>
<protein>
    <submittedName>
        <fullName evidence="3">Uncharacterized protein</fullName>
    </submittedName>
</protein>
<proteinExistence type="predicted"/>
<feature type="compositionally biased region" description="Low complexity" evidence="1">
    <location>
        <begin position="133"/>
        <end position="145"/>
    </location>
</feature>
<evidence type="ECO:0000313" key="8">
    <source>
        <dbReference type="Proteomes" id="UP000235392"/>
    </source>
</evidence>
<evidence type="ECO:0000313" key="6">
    <source>
        <dbReference type="EMBL" id="PLW44445.1"/>
    </source>
</evidence>
<feature type="signal peptide" evidence="2">
    <location>
        <begin position="1"/>
        <end position="17"/>
    </location>
</feature>
<evidence type="ECO:0000256" key="1">
    <source>
        <dbReference type="SAM" id="MobiDB-lite"/>
    </source>
</evidence>
<feature type="compositionally biased region" description="Low complexity" evidence="1">
    <location>
        <begin position="152"/>
        <end position="213"/>
    </location>
</feature>
<keyword evidence="2" id="KW-0732">Signal</keyword>
<dbReference type="AlphaFoldDB" id="A0A2N5SJE6"/>
<dbReference type="PANTHER" id="PTHR37487:SF2">
    <property type="entry name" value="EXPRESSED PROTEIN"/>
    <property type="match status" value="1"/>
</dbReference>
<evidence type="ECO:0000313" key="4">
    <source>
        <dbReference type="EMBL" id="PLW24112.1"/>
    </source>
</evidence>
<sequence length="239" mass="23193">MHSRLAVLLGSLNLILAQSTDGPVINTPASVPQCLPSLLQFHGGVPPYTISAIPGGQVGAAPLVELGTQSGDSYTWIANLPAGTSTTLQIRDSRGNINYSQMFTIQPNSDSSCLKSGSTPSPTTPPAPGGGATPPSSGPPSATTGIVSAKPGNSTAGASGSAANGTTTPNATSSATGASANTTKPASPFVPSTTSNTSPVSPTTSASPSTPASAAASLVPASSHALLAAAVLATMALFA</sequence>
<feature type="region of interest" description="Disordered" evidence="1">
    <location>
        <begin position="108"/>
        <end position="213"/>
    </location>
</feature>
<gene>
    <name evidence="6" type="ORF">PCANC_06217</name>
    <name evidence="3" type="ORF">PCANC_17975</name>
    <name evidence="5" type="ORF">PCASD_05757</name>
    <name evidence="4" type="ORF">PCASD_06720</name>
</gene>
<evidence type="ECO:0000313" key="5">
    <source>
        <dbReference type="EMBL" id="PLW37890.1"/>
    </source>
</evidence>
<accession>A0A2N5SJE6</accession>
<name>A0A2N5SJE6_9BASI</name>
<dbReference type="Proteomes" id="UP000235392">
    <property type="component" value="Unassembled WGS sequence"/>
</dbReference>
<reference evidence="7 8" key="1">
    <citation type="submission" date="2017-11" db="EMBL/GenBank/DDBJ databases">
        <title>De novo assembly and phasing of dikaryotic genomes from two isolates of Puccinia coronata f. sp. avenae, the causal agent of oat crown rust.</title>
        <authorList>
            <person name="Miller M.E."/>
            <person name="Zhang Y."/>
            <person name="Omidvar V."/>
            <person name="Sperschneider J."/>
            <person name="Schwessinger B."/>
            <person name="Raley C."/>
            <person name="Palmer J.M."/>
            <person name="Garnica D."/>
            <person name="Upadhyaya N."/>
            <person name="Rathjen J."/>
            <person name="Taylor J.M."/>
            <person name="Park R.F."/>
            <person name="Dodds P.N."/>
            <person name="Hirsch C.D."/>
            <person name="Kianian S.F."/>
            <person name="Figueroa M."/>
        </authorList>
    </citation>
    <scope>NUCLEOTIDE SEQUENCE [LARGE SCALE GENOMIC DNA]</scope>
    <source>
        <strain evidence="3">12NC29</strain>
        <strain evidence="4">12SD80</strain>
    </source>
</reference>